<gene>
    <name evidence="3" type="ORF">CLV51_1021089</name>
</gene>
<comment type="similarity">
    <text evidence="1">Belongs to the short-chain dehydrogenases/reductases (SDR) family.</text>
</comment>
<dbReference type="InterPro" id="IPR036291">
    <property type="entry name" value="NAD(P)-bd_dom_sf"/>
</dbReference>
<name>A0A2P8HPW7_CHINA</name>
<dbReference type="PRINTS" id="PR00081">
    <property type="entry name" value="GDHRDH"/>
</dbReference>
<dbReference type="RefSeq" id="WP_211301991.1">
    <property type="nucleotide sequence ID" value="NZ_PYAW01000002.1"/>
</dbReference>
<dbReference type="EMBL" id="PYAW01000002">
    <property type="protein sequence ID" value="PSL48224.1"/>
    <property type="molecule type" value="Genomic_DNA"/>
</dbReference>
<accession>A0A2P8HPW7</accession>
<dbReference type="SUPFAM" id="SSF51735">
    <property type="entry name" value="NAD(P)-binding Rossmann-fold domains"/>
    <property type="match status" value="1"/>
</dbReference>
<keyword evidence="2" id="KW-0560">Oxidoreductase</keyword>
<dbReference type="Gene3D" id="3.40.50.720">
    <property type="entry name" value="NAD(P)-binding Rossmann-like Domain"/>
    <property type="match status" value="1"/>
</dbReference>
<evidence type="ECO:0000313" key="3">
    <source>
        <dbReference type="EMBL" id="PSL48224.1"/>
    </source>
</evidence>
<organism evidence="3 4">
    <name type="scientific">Chitinophaga niastensis</name>
    <dbReference type="NCBI Taxonomy" id="536980"/>
    <lineage>
        <taxon>Bacteria</taxon>
        <taxon>Pseudomonadati</taxon>
        <taxon>Bacteroidota</taxon>
        <taxon>Chitinophagia</taxon>
        <taxon>Chitinophagales</taxon>
        <taxon>Chitinophagaceae</taxon>
        <taxon>Chitinophaga</taxon>
    </lineage>
</organism>
<evidence type="ECO:0000256" key="2">
    <source>
        <dbReference type="ARBA" id="ARBA00023002"/>
    </source>
</evidence>
<comment type="caution">
    <text evidence="3">The sequence shown here is derived from an EMBL/GenBank/DDBJ whole genome shotgun (WGS) entry which is preliminary data.</text>
</comment>
<dbReference type="Pfam" id="PF13561">
    <property type="entry name" value="adh_short_C2"/>
    <property type="match status" value="1"/>
</dbReference>
<sequence length="250" mass="26001">MMMEKAINKVALVTGAATGIGRAIAIRLAKDGIAVAVNYVGNPKEADEVVNEIKNAGGTASVFPADVSVVAEIGNLFNAVSAKFGGIDIVVANAGIAVMGIPIIDVTEADFDRINAVNYKGTYFVLQQAAKHVRDGGRIIQISSTSSLYPAAGLGIYAPSKAAGKVITEILAQELGHRQISVNSVFPGPTTTALLQKEISKEEMERISQNMNLGRMGEPKDIAGVVAFLAGPEGAWINGQQIIANGGGRI</sequence>
<protein>
    <submittedName>
        <fullName evidence="3">3-oxoacyl-[acyl-carrier protein] reductase</fullName>
    </submittedName>
</protein>
<dbReference type="PANTHER" id="PTHR48107">
    <property type="entry name" value="NADPH-DEPENDENT ALDEHYDE REDUCTASE-LIKE PROTEIN, CHLOROPLASTIC-RELATED"/>
    <property type="match status" value="1"/>
</dbReference>
<keyword evidence="4" id="KW-1185">Reference proteome</keyword>
<evidence type="ECO:0000256" key="1">
    <source>
        <dbReference type="ARBA" id="ARBA00006484"/>
    </source>
</evidence>
<dbReference type="Proteomes" id="UP000240971">
    <property type="component" value="Unassembled WGS sequence"/>
</dbReference>
<dbReference type="PRINTS" id="PR00080">
    <property type="entry name" value="SDRFAMILY"/>
</dbReference>
<dbReference type="InterPro" id="IPR002347">
    <property type="entry name" value="SDR_fam"/>
</dbReference>
<dbReference type="FunFam" id="3.40.50.720:FF:000084">
    <property type="entry name" value="Short-chain dehydrogenase reductase"/>
    <property type="match status" value="1"/>
</dbReference>
<proteinExistence type="inferred from homology"/>
<dbReference type="AlphaFoldDB" id="A0A2P8HPW7"/>
<reference evidence="3 4" key="1">
    <citation type="submission" date="2018-03" db="EMBL/GenBank/DDBJ databases">
        <title>Genomic Encyclopedia of Archaeal and Bacterial Type Strains, Phase II (KMG-II): from individual species to whole genera.</title>
        <authorList>
            <person name="Goeker M."/>
        </authorList>
    </citation>
    <scope>NUCLEOTIDE SEQUENCE [LARGE SCALE GENOMIC DNA]</scope>
    <source>
        <strain evidence="3 4">DSM 24859</strain>
    </source>
</reference>
<dbReference type="GO" id="GO:0016614">
    <property type="term" value="F:oxidoreductase activity, acting on CH-OH group of donors"/>
    <property type="evidence" value="ECO:0007669"/>
    <property type="project" value="UniProtKB-ARBA"/>
</dbReference>
<evidence type="ECO:0000313" key="4">
    <source>
        <dbReference type="Proteomes" id="UP000240971"/>
    </source>
</evidence>
<dbReference type="PANTHER" id="PTHR48107:SF7">
    <property type="entry name" value="RE15974P"/>
    <property type="match status" value="1"/>
</dbReference>